<gene>
    <name evidence="3" type="ORF">JAN5088_02295</name>
</gene>
<dbReference type="Gene3D" id="3.30.9.10">
    <property type="entry name" value="D-Amino Acid Oxidase, subunit A, domain 2"/>
    <property type="match status" value="1"/>
</dbReference>
<dbReference type="InterPro" id="IPR036188">
    <property type="entry name" value="FAD/NAD-bd_sf"/>
</dbReference>
<dbReference type="GO" id="GO:0005737">
    <property type="term" value="C:cytoplasm"/>
    <property type="evidence" value="ECO:0007669"/>
    <property type="project" value="TreeGrafter"/>
</dbReference>
<dbReference type="GO" id="GO:0008168">
    <property type="term" value="F:methyltransferase activity"/>
    <property type="evidence" value="ECO:0007669"/>
    <property type="project" value="UniProtKB-KW"/>
</dbReference>
<dbReference type="InterPro" id="IPR006076">
    <property type="entry name" value="FAD-dep_OxRdtase"/>
</dbReference>
<evidence type="ECO:0000313" key="3">
    <source>
        <dbReference type="EMBL" id="CTQ33513.1"/>
    </source>
</evidence>
<dbReference type="Proteomes" id="UP000048908">
    <property type="component" value="Unassembled WGS sequence"/>
</dbReference>
<evidence type="ECO:0000256" key="1">
    <source>
        <dbReference type="ARBA" id="ARBA00023002"/>
    </source>
</evidence>
<keyword evidence="3" id="KW-0489">Methyltransferase</keyword>
<keyword evidence="1" id="KW-0560">Oxidoreductase</keyword>
<dbReference type="Gene3D" id="3.50.50.60">
    <property type="entry name" value="FAD/NAD(P)-binding domain"/>
    <property type="match status" value="1"/>
</dbReference>
<dbReference type="PANTHER" id="PTHR13847:SF287">
    <property type="entry name" value="FAD-DEPENDENT OXIDOREDUCTASE DOMAIN-CONTAINING PROTEIN 1"/>
    <property type="match status" value="1"/>
</dbReference>
<dbReference type="Pfam" id="PF01266">
    <property type="entry name" value="DAO"/>
    <property type="match status" value="1"/>
</dbReference>
<dbReference type="SUPFAM" id="SSF51905">
    <property type="entry name" value="FAD/NAD(P)-binding domain"/>
    <property type="match status" value="1"/>
</dbReference>
<protein>
    <submittedName>
        <fullName evidence="3">Bifunctional tRNA (Mnm(5)s(2)U34)-methyltransferase/FAD-dependent cmnm(5)s(2)U34 oxidoreductase</fullName>
    </submittedName>
</protein>
<keyword evidence="3" id="KW-0808">Transferase</keyword>
<name>A0A0M6XTE2_9RHOB</name>
<accession>A0A0M6XTE2</accession>
<dbReference type="STRING" id="282197.SAMN04488517_102342"/>
<evidence type="ECO:0000313" key="4">
    <source>
        <dbReference type="Proteomes" id="UP000048908"/>
    </source>
</evidence>
<dbReference type="GO" id="GO:0032259">
    <property type="term" value="P:methylation"/>
    <property type="evidence" value="ECO:0007669"/>
    <property type="project" value="UniProtKB-KW"/>
</dbReference>
<dbReference type="GO" id="GO:0016491">
    <property type="term" value="F:oxidoreductase activity"/>
    <property type="evidence" value="ECO:0007669"/>
    <property type="project" value="UniProtKB-KW"/>
</dbReference>
<dbReference type="PANTHER" id="PTHR13847">
    <property type="entry name" value="SARCOSINE DEHYDROGENASE-RELATED"/>
    <property type="match status" value="1"/>
</dbReference>
<dbReference type="AlphaFoldDB" id="A0A0M6XTE2"/>
<keyword evidence="4" id="KW-1185">Reference proteome</keyword>
<reference evidence="3 4" key="1">
    <citation type="submission" date="2015-07" db="EMBL/GenBank/DDBJ databases">
        <authorList>
            <person name="Noorani M."/>
        </authorList>
    </citation>
    <scope>NUCLEOTIDE SEQUENCE [LARGE SCALE GENOMIC DNA]</scope>
    <source>
        <strain evidence="3 4">CECT 5088</strain>
    </source>
</reference>
<feature type="domain" description="FAD dependent oxidoreductase" evidence="2">
    <location>
        <begin position="7"/>
        <end position="335"/>
    </location>
</feature>
<dbReference type="EMBL" id="CXPG01000020">
    <property type="protein sequence ID" value="CTQ33513.1"/>
    <property type="molecule type" value="Genomic_DNA"/>
</dbReference>
<sequence>MGVVDCDFLIIGGGIAGSAAGAALADHGRVVLWEAEDAFAYHASGRSAALFEESYGLAPVVALNRASRPAHEAGGWMSPRGFLLVATKGQEEAFDRDCDQMCLGAMPPDEARAMVPILSDAVVRAAHDPSAMDLDTDAMVQAGLRAIRAGGAAQTGRRVTAIDRLPGGWRVRAGEAEITARQIVDAAGPWADAVARLAGVAPLGLTPFRRSMARLAAPGGHDVRHWPMLMGPGEAWYAKPDAGAWIVSPAEEEAFEASDAFADDMVLAEGLDRYQQAVTVPVTRPLATWAGLRTFAPDRCLVIGPSGVDGFWWCAGQGGYGFQTAPAAARLLADRVAGRVPELAPDVVAALDPRRFH</sequence>
<proteinExistence type="predicted"/>
<organism evidence="3 4">
    <name type="scientific">Jannaschia rubra</name>
    <dbReference type="NCBI Taxonomy" id="282197"/>
    <lineage>
        <taxon>Bacteria</taxon>
        <taxon>Pseudomonadati</taxon>
        <taxon>Pseudomonadota</taxon>
        <taxon>Alphaproteobacteria</taxon>
        <taxon>Rhodobacterales</taxon>
        <taxon>Roseobacteraceae</taxon>
        <taxon>Jannaschia</taxon>
    </lineage>
</organism>
<evidence type="ECO:0000259" key="2">
    <source>
        <dbReference type="Pfam" id="PF01266"/>
    </source>
</evidence>